<reference evidence="2" key="2">
    <citation type="submission" date="2020-11" db="EMBL/GenBank/DDBJ databases">
        <authorList>
            <person name="McCartney M.A."/>
            <person name="Auch B."/>
            <person name="Kono T."/>
            <person name="Mallez S."/>
            <person name="Becker A."/>
            <person name="Gohl D.M."/>
            <person name="Silverstein K.A.T."/>
            <person name="Koren S."/>
            <person name="Bechman K.B."/>
            <person name="Herman A."/>
            <person name="Abrahante J.E."/>
            <person name="Garbe J."/>
        </authorList>
    </citation>
    <scope>NUCLEOTIDE SEQUENCE</scope>
    <source>
        <strain evidence="2">Duluth1</strain>
        <tissue evidence="2">Whole animal</tissue>
    </source>
</reference>
<feature type="compositionally biased region" description="Basic residues" evidence="1">
    <location>
        <begin position="137"/>
        <end position="146"/>
    </location>
</feature>
<feature type="region of interest" description="Disordered" evidence="1">
    <location>
        <begin position="384"/>
        <end position="422"/>
    </location>
</feature>
<feature type="compositionally biased region" description="Basic residues" evidence="1">
    <location>
        <begin position="320"/>
        <end position="335"/>
    </location>
</feature>
<organism evidence="2 3">
    <name type="scientific">Dreissena polymorpha</name>
    <name type="common">Zebra mussel</name>
    <name type="synonym">Mytilus polymorpha</name>
    <dbReference type="NCBI Taxonomy" id="45954"/>
    <lineage>
        <taxon>Eukaryota</taxon>
        <taxon>Metazoa</taxon>
        <taxon>Spiralia</taxon>
        <taxon>Lophotrochozoa</taxon>
        <taxon>Mollusca</taxon>
        <taxon>Bivalvia</taxon>
        <taxon>Autobranchia</taxon>
        <taxon>Heteroconchia</taxon>
        <taxon>Euheterodonta</taxon>
        <taxon>Imparidentia</taxon>
        <taxon>Neoheterodontei</taxon>
        <taxon>Myida</taxon>
        <taxon>Dreissenoidea</taxon>
        <taxon>Dreissenidae</taxon>
        <taxon>Dreissena</taxon>
    </lineage>
</organism>
<dbReference type="AlphaFoldDB" id="A0A9D4B7P9"/>
<feature type="region of interest" description="Disordered" evidence="1">
    <location>
        <begin position="211"/>
        <end position="366"/>
    </location>
</feature>
<protein>
    <submittedName>
        <fullName evidence="2">Uncharacterized protein</fullName>
    </submittedName>
</protein>
<proteinExistence type="predicted"/>
<dbReference type="Proteomes" id="UP000828390">
    <property type="component" value="Unassembled WGS sequence"/>
</dbReference>
<feature type="region of interest" description="Disordered" evidence="1">
    <location>
        <begin position="131"/>
        <end position="160"/>
    </location>
</feature>
<evidence type="ECO:0000313" key="2">
    <source>
        <dbReference type="EMBL" id="KAH3692325.1"/>
    </source>
</evidence>
<dbReference type="EMBL" id="JAIWYP010000023">
    <property type="protein sequence ID" value="KAH3692325.1"/>
    <property type="molecule type" value="Genomic_DNA"/>
</dbReference>
<accession>A0A9D4B7P9</accession>
<reference evidence="2" key="1">
    <citation type="journal article" date="2019" name="bioRxiv">
        <title>The Genome of the Zebra Mussel, Dreissena polymorpha: A Resource for Invasive Species Research.</title>
        <authorList>
            <person name="McCartney M.A."/>
            <person name="Auch B."/>
            <person name="Kono T."/>
            <person name="Mallez S."/>
            <person name="Zhang Y."/>
            <person name="Obille A."/>
            <person name="Becker A."/>
            <person name="Abrahante J.E."/>
            <person name="Garbe J."/>
            <person name="Badalamenti J.P."/>
            <person name="Herman A."/>
            <person name="Mangelson H."/>
            <person name="Liachko I."/>
            <person name="Sullivan S."/>
            <person name="Sone E.D."/>
            <person name="Koren S."/>
            <person name="Silverstein K.A.T."/>
            <person name="Beckman K.B."/>
            <person name="Gohl D.M."/>
        </authorList>
    </citation>
    <scope>NUCLEOTIDE SEQUENCE</scope>
    <source>
        <strain evidence="2">Duluth1</strain>
        <tissue evidence="2">Whole animal</tissue>
    </source>
</reference>
<feature type="compositionally biased region" description="Basic and acidic residues" evidence="1">
    <location>
        <begin position="336"/>
        <end position="346"/>
    </location>
</feature>
<evidence type="ECO:0000256" key="1">
    <source>
        <dbReference type="SAM" id="MobiDB-lite"/>
    </source>
</evidence>
<evidence type="ECO:0000313" key="3">
    <source>
        <dbReference type="Proteomes" id="UP000828390"/>
    </source>
</evidence>
<comment type="caution">
    <text evidence="2">The sequence shown here is derived from an EMBL/GenBank/DDBJ whole genome shotgun (WGS) entry which is preliminary data.</text>
</comment>
<feature type="compositionally biased region" description="Basic and acidic residues" evidence="1">
    <location>
        <begin position="269"/>
        <end position="291"/>
    </location>
</feature>
<feature type="compositionally biased region" description="Polar residues" evidence="1">
    <location>
        <begin position="354"/>
        <end position="366"/>
    </location>
</feature>
<name>A0A9D4B7P9_DREPO</name>
<gene>
    <name evidence="2" type="ORF">DPMN_194775</name>
</gene>
<feature type="compositionally biased region" description="Polar residues" evidence="1">
    <location>
        <begin position="256"/>
        <end position="268"/>
    </location>
</feature>
<sequence length="463" mass="51583">MSGMSGMSPAAREILFNQALKQINDNAIQSQGSFLNVLSSCRSDMKTIYSDLMSDIHVENTLPVEGVSNVEETPEDTLVIEPAVITEKSNTESEADDYEEKTYLTRRGHKIDTDPNREIIAHIKKTAKSHVISKWSPGHKRHKRPAKEKDGSASSIENNSQVEQELRLLRQKLHIMKTSQTLMVFKDEAKGLNPTEYVLVENECDLNAKSKAGVEQSDMKTTQNCVNHKKERQSKEEDDEPGMKTVKQYAHINSAKVKNSLSSTTVNENSDKNSKEEYKTDKESKRGIIHRDKPRKTNKNHGERRQENGNTQNLDGKFQVQHKGHVISKSKTSKSSHHENKSEVANKDGAIASDSDNNGTVKSIQMGRQSVDSGIVLGNILEDKSNTAQPKTNRGCFSKTGHSSSDLVSKENPARLSDNSSISELKSKSRQVNLGIDVASKIVDSRKTFYQNGAVHSVRTRLT</sequence>
<keyword evidence="3" id="KW-1185">Reference proteome</keyword>